<dbReference type="InterPro" id="IPR002818">
    <property type="entry name" value="DJ-1/PfpI"/>
</dbReference>
<reference evidence="2" key="1">
    <citation type="submission" date="2020-10" db="EMBL/GenBank/DDBJ databases">
        <authorList>
            <person name="Gilroy R."/>
        </authorList>
    </citation>
    <scope>NUCLEOTIDE SEQUENCE</scope>
    <source>
        <strain evidence="2">CHK181-108</strain>
    </source>
</reference>
<dbReference type="GO" id="GO:0005737">
    <property type="term" value="C:cytoplasm"/>
    <property type="evidence" value="ECO:0007669"/>
    <property type="project" value="TreeGrafter"/>
</dbReference>
<dbReference type="Gene3D" id="3.40.50.880">
    <property type="match status" value="1"/>
</dbReference>
<dbReference type="SUPFAM" id="SSF52317">
    <property type="entry name" value="Class I glutamine amidotransferase-like"/>
    <property type="match status" value="1"/>
</dbReference>
<protein>
    <submittedName>
        <fullName evidence="2">DJ-1/PfpI family protein</fullName>
    </submittedName>
</protein>
<name>A0A9D1KRJ4_9FIRM</name>
<dbReference type="PANTHER" id="PTHR48094">
    <property type="entry name" value="PROTEIN/NUCLEIC ACID DEGLYCASE DJ-1-RELATED"/>
    <property type="match status" value="1"/>
</dbReference>
<dbReference type="CDD" id="cd03135">
    <property type="entry name" value="GATase1_DJ-1"/>
    <property type="match status" value="1"/>
</dbReference>
<dbReference type="AlphaFoldDB" id="A0A9D1KRJ4"/>
<organism evidence="2 3">
    <name type="scientific">Candidatus Ornithomonoglobus intestinigallinarum</name>
    <dbReference type="NCBI Taxonomy" id="2840894"/>
    <lineage>
        <taxon>Bacteria</taxon>
        <taxon>Bacillati</taxon>
        <taxon>Bacillota</taxon>
        <taxon>Clostridia</taxon>
        <taxon>Candidatus Ornithomonoglobus</taxon>
    </lineage>
</organism>
<reference evidence="2" key="2">
    <citation type="journal article" date="2021" name="PeerJ">
        <title>Extensive microbial diversity within the chicken gut microbiome revealed by metagenomics and culture.</title>
        <authorList>
            <person name="Gilroy R."/>
            <person name="Ravi A."/>
            <person name="Getino M."/>
            <person name="Pursley I."/>
            <person name="Horton D.L."/>
            <person name="Alikhan N.F."/>
            <person name="Baker D."/>
            <person name="Gharbi K."/>
            <person name="Hall N."/>
            <person name="Watson M."/>
            <person name="Adriaenssens E.M."/>
            <person name="Foster-Nyarko E."/>
            <person name="Jarju S."/>
            <person name="Secka A."/>
            <person name="Antonio M."/>
            <person name="Oren A."/>
            <person name="Chaudhuri R.R."/>
            <person name="La Ragione R."/>
            <person name="Hildebrand F."/>
            <person name="Pallen M.J."/>
        </authorList>
    </citation>
    <scope>NUCLEOTIDE SEQUENCE</scope>
    <source>
        <strain evidence="2">CHK181-108</strain>
    </source>
</reference>
<evidence type="ECO:0000313" key="2">
    <source>
        <dbReference type="EMBL" id="HIT86176.1"/>
    </source>
</evidence>
<dbReference type="InterPro" id="IPR050325">
    <property type="entry name" value="Prot/Nucl_acid_deglycase"/>
</dbReference>
<comment type="caution">
    <text evidence="2">The sequence shown here is derived from an EMBL/GenBank/DDBJ whole genome shotgun (WGS) entry which is preliminary data.</text>
</comment>
<dbReference type="InterPro" id="IPR029062">
    <property type="entry name" value="Class_I_gatase-like"/>
</dbReference>
<dbReference type="PANTHER" id="PTHR48094:SF12">
    <property type="entry name" value="PARKINSON DISEASE PROTEIN 7 HOMOLOG"/>
    <property type="match status" value="1"/>
</dbReference>
<sequence>MVYLLLADGFEEIEAVTPVDILRRGGVEVTTVSIKDKLVAGAHGIAVEADKTISELDDISDMEMLILPGGGGHELLDASNDVHAMINYAHERGIYIAAICAAPSILGKKMLLSGKNAVCYPGFEKYLYGANICSDKAVKDGRFITGKGPGAAAEFGFELLSVLKGGETAEKLGEIMQY</sequence>
<evidence type="ECO:0000259" key="1">
    <source>
        <dbReference type="Pfam" id="PF01965"/>
    </source>
</evidence>
<dbReference type="NCBIfam" id="TIGR01383">
    <property type="entry name" value="not_thiJ"/>
    <property type="match status" value="1"/>
</dbReference>
<feature type="domain" description="DJ-1/PfpI" evidence="1">
    <location>
        <begin position="2"/>
        <end position="160"/>
    </location>
</feature>
<dbReference type="InterPro" id="IPR006287">
    <property type="entry name" value="DJ-1"/>
</dbReference>
<evidence type="ECO:0000313" key="3">
    <source>
        <dbReference type="Proteomes" id="UP000824165"/>
    </source>
</evidence>
<gene>
    <name evidence="2" type="ORF">IAA60_09795</name>
</gene>
<dbReference type="Pfam" id="PF01965">
    <property type="entry name" value="DJ-1_PfpI"/>
    <property type="match status" value="1"/>
</dbReference>
<accession>A0A9D1KRJ4</accession>
<proteinExistence type="predicted"/>
<dbReference type="EMBL" id="DVLU01000104">
    <property type="protein sequence ID" value="HIT86176.1"/>
    <property type="molecule type" value="Genomic_DNA"/>
</dbReference>
<dbReference type="Proteomes" id="UP000824165">
    <property type="component" value="Unassembled WGS sequence"/>
</dbReference>